<feature type="domain" description="GAF" evidence="1">
    <location>
        <begin position="19"/>
        <end position="158"/>
    </location>
</feature>
<gene>
    <name evidence="2" type="ORF">BHK69_10975</name>
</gene>
<dbReference type="PANTHER" id="PTHR43102:SF2">
    <property type="entry name" value="GAF DOMAIN-CONTAINING PROTEIN"/>
    <property type="match status" value="1"/>
</dbReference>
<dbReference type="SUPFAM" id="SSF55781">
    <property type="entry name" value="GAF domain-like"/>
    <property type="match status" value="1"/>
</dbReference>
<dbReference type="Gene3D" id="3.30.450.40">
    <property type="match status" value="1"/>
</dbReference>
<organism evidence="2 3">
    <name type="scientific">Bosea vaviloviae</name>
    <dbReference type="NCBI Taxonomy" id="1526658"/>
    <lineage>
        <taxon>Bacteria</taxon>
        <taxon>Pseudomonadati</taxon>
        <taxon>Pseudomonadota</taxon>
        <taxon>Alphaproteobacteria</taxon>
        <taxon>Hyphomicrobiales</taxon>
        <taxon>Boseaceae</taxon>
        <taxon>Bosea</taxon>
    </lineage>
</organism>
<dbReference type="SMART" id="SM00065">
    <property type="entry name" value="GAF"/>
    <property type="match status" value="1"/>
</dbReference>
<dbReference type="InterPro" id="IPR003018">
    <property type="entry name" value="GAF"/>
</dbReference>
<accession>A0A1D7U0L7</accession>
<keyword evidence="3" id="KW-1185">Reference proteome</keyword>
<dbReference type="KEGG" id="bvv:BHK69_10975"/>
<dbReference type="EMBL" id="CP017147">
    <property type="protein sequence ID" value="AOO80913.1"/>
    <property type="molecule type" value="Genomic_DNA"/>
</dbReference>
<protein>
    <recommendedName>
        <fullName evidence="1">GAF domain-containing protein</fullName>
    </recommendedName>
</protein>
<evidence type="ECO:0000313" key="2">
    <source>
        <dbReference type="EMBL" id="AOO80913.1"/>
    </source>
</evidence>
<dbReference type="OrthoDB" id="315417at2"/>
<reference evidence="2 3" key="1">
    <citation type="journal article" date="2015" name="Antonie Van Leeuwenhoek">
        <title>Bosea vaviloviae sp. nov., a new species of slow-growing rhizobia isolated from nodules of the relict species Vavilovia formosa (Stev.) Fed.</title>
        <authorList>
            <person name="Safronova V.I."/>
            <person name="Kuznetsova I.G."/>
            <person name="Sazanova A.L."/>
            <person name="Kimeklis A.K."/>
            <person name="Belimov A.A."/>
            <person name="Andronov E.E."/>
            <person name="Pinaev A.G."/>
            <person name="Chizhevskaya E.P."/>
            <person name="Pukhaev A.R."/>
            <person name="Popov K.P."/>
            <person name="Willems A."/>
            <person name="Tikhonovich I.A."/>
        </authorList>
    </citation>
    <scope>NUCLEOTIDE SEQUENCE [LARGE SCALE GENOMIC DNA]</scope>
    <source>
        <strain evidence="2 3">Vaf18</strain>
    </source>
</reference>
<dbReference type="Proteomes" id="UP000094969">
    <property type="component" value="Chromosome"/>
</dbReference>
<sequence length="244" mass="26739">MLEQARLDALASYDVLDTPPEETFDRLTRLARRVFNVPMSTVTFIDGHRQWFKSQQGMTACETDREPAFCNIAIQLPDALIVPDAAIDERFSGNPFVRGEPYIRFYAGVQLRSPDGHAIGTLCTIDTRPRSFSADHSAILAEMGGIATDLLELRRQVSLAKRGSRPRSGDAHAVMKAGRLVFNRGKTSLRCTVRSLSPAGAAVDVMSTAGIPDRVALLIDSDATSRLCDIAAKAEQRLELSFES</sequence>
<dbReference type="PANTHER" id="PTHR43102">
    <property type="entry name" value="SLR1143 PROTEIN"/>
    <property type="match status" value="1"/>
</dbReference>
<dbReference type="Pfam" id="PF01590">
    <property type="entry name" value="GAF"/>
    <property type="match status" value="1"/>
</dbReference>
<dbReference type="AlphaFoldDB" id="A0A1D7U0L7"/>
<proteinExistence type="predicted"/>
<evidence type="ECO:0000313" key="3">
    <source>
        <dbReference type="Proteomes" id="UP000094969"/>
    </source>
</evidence>
<dbReference type="STRING" id="1526658.BHK69_10975"/>
<evidence type="ECO:0000259" key="1">
    <source>
        <dbReference type="SMART" id="SM00065"/>
    </source>
</evidence>
<name>A0A1D7U0L7_9HYPH</name>
<dbReference type="InterPro" id="IPR029016">
    <property type="entry name" value="GAF-like_dom_sf"/>
</dbReference>